<gene>
    <name evidence="3" type="ORF">HXZ27_01185</name>
</gene>
<dbReference type="PROSITE" id="PS00211">
    <property type="entry name" value="ABC_TRANSPORTER_1"/>
    <property type="match status" value="1"/>
</dbReference>
<organism evidence="3 4">
    <name type="scientific">Micromonospora carbonacea</name>
    <dbReference type="NCBI Taxonomy" id="47853"/>
    <lineage>
        <taxon>Bacteria</taxon>
        <taxon>Bacillati</taxon>
        <taxon>Actinomycetota</taxon>
        <taxon>Actinomycetes</taxon>
        <taxon>Micromonosporales</taxon>
        <taxon>Micromonosporaceae</taxon>
        <taxon>Micromonospora</taxon>
    </lineage>
</organism>
<dbReference type="GO" id="GO:0016887">
    <property type="term" value="F:ATP hydrolysis activity"/>
    <property type="evidence" value="ECO:0007669"/>
    <property type="project" value="InterPro"/>
</dbReference>
<dbReference type="RefSeq" id="WP_074475539.1">
    <property type="nucleotide sequence ID" value="NZ_FMCT01000007.1"/>
</dbReference>
<proteinExistence type="predicted"/>
<dbReference type="Gene3D" id="3.40.50.300">
    <property type="entry name" value="P-loop containing nucleotide triphosphate hydrolases"/>
    <property type="match status" value="1"/>
</dbReference>
<dbReference type="PROSITE" id="PS50893">
    <property type="entry name" value="ABC_TRANSPORTER_2"/>
    <property type="match status" value="1"/>
</dbReference>
<dbReference type="EMBL" id="CP058322">
    <property type="protein sequence ID" value="QLD23027.1"/>
    <property type="molecule type" value="Genomic_DNA"/>
</dbReference>
<dbReference type="Proteomes" id="UP000509335">
    <property type="component" value="Chromosome"/>
</dbReference>
<keyword evidence="1" id="KW-0547">Nucleotide-binding</keyword>
<dbReference type="GO" id="GO:0005524">
    <property type="term" value="F:ATP binding"/>
    <property type="evidence" value="ECO:0007669"/>
    <property type="project" value="UniProtKB-KW"/>
</dbReference>
<evidence type="ECO:0000256" key="2">
    <source>
        <dbReference type="ARBA" id="ARBA00022840"/>
    </source>
</evidence>
<dbReference type="InterPro" id="IPR003439">
    <property type="entry name" value="ABC_transporter-like_ATP-bd"/>
</dbReference>
<dbReference type="SMART" id="SM00382">
    <property type="entry name" value="AAA"/>
    <property type="match status" value="1"/>
</dbReference>
<dbReference type="SUPFAM" id="SSF52540">
    <property type="entry name" value="P-loop containing nucleoside triphosphate hydrolases"/>
    <property type="match status" value="1"/>
</dbReference>
<dbReference type="AlphaFoldDB" id="A0A7H8XDF3"/>
<keyword evidence="2 3" id="KW-0067">ATP-binding</keyword>
<dbReference type="InterPro" id="IPR027417">
    <property type="entry name" value="P-loop_NTPase"/>
</dbReference>
<dbReference type="PANTHER" id="PTHR43158:SF2">
    <property type="entry name" value="SKFA PEPTIDE EXPORT ATP-BINDING PROTEIN SKFE"/>
    <property type="match status" value="1"/>
</dbReference>
<dbReference type="PANTHER" id="PTHR43158">
    <property type="entry name" value="SKFA PEPTIDE EXPORT ATP-BINDING PROTEIN SKFE"/>
    <property type="match status" value="1"/>
</dbReference>
<protein>
    <submittedName>
        <fullName evidence="3">ABC transporter ATP-binding protein</fullName>
    </submittedName>
</protein>
<evidence type="ECO:0000256" key="1">
    <source>
        <dbReference type="ARBA" id="ARBA00022741"/>
    </source>
</evidence>
<dbReference type="Pfam" id="PF00005">
    <property type="entry name" value="ABC_tran"/>
    <property type="match status" value="1"/>
</dbReference>
<dbReference type="InterPro" id="IPR003593">
    <property type="entry name" value="AAA+_ATPase"/>
</dbReference>
<name>A0A7H8XDF3_9ACTN</name>
<evidence type="ECO:0000313" key="3">
    <source>
        <dbReference type="EMBL" id="QLD23027.1"/>
    </source>
</evidence>
<dbReference type="GeneID" id="301309271"/>
<reference evidence="3 4" key="1">
    <citation type="submission" date="2020-07" db="EMBL/GenBank/DDBJ databases">
        <title>A bifunctional nitrone conjugated secondary metabolite targeting the ribosome.</title>
        <authorList>
            <person name="Limbrick E.M."/>
            <person name="Graf M."/>
            <person name="Derewacz D.K."/>
            <person name="Nguyen F."/>
            <person name="Spraggins J.M."/>
            <person name="Wieland M."/>
            <person name="Ynigez-Gutierrez A.E."/>
            <person name="Reisman B.J."/>
            <person name="Zinshteyn B."/>
            <person name="McCulloch K."/>
            <person name="Iverson T.M."/>
            <person name="Green R."/>
            <person name="Wilson D.N."/>
            <person name="Bachmann B.O."/>
        </authorList>
    </citation>
    <scope>NUCLEOTIDE SEQUENCE [LARGE SCALE GENOMIC DNA]</scope>
    <source>
        <strain evidence="4">aurantiaca</strain>
    </source>
</reference>
<evidence type="ECO:0000313" key="4">
    <source>
        <dbReference type="Proteomes" id="UP000509335"/>
    </source>
</evidence>
<sequence>MLSLRGASRWFGRHPVFTGLDLDVPAGTRLLVTGGNGSGKTTLLRCLAGALSLTGGEATVGGQPAGSRAARRLLAACLSPEQCLYNKLSGHDNLLFAARLRLDRPSAARAVGQLEDEFEIGPYAALPMERCSAGMRARVTVARALLGDPAALVLDEPGRSLDEQARALLWAALDRRPGLACVLVSHHREDQERCQRTLTFPVRR</sequence>
<accession>A0A7H8XDF3</accession>
<dbReference type="InterPro" id="IPR017871">
    <property type="entry name" value="ABC_transporter-like_CS"/>
</dbReference>
<dbReference type="KEGG" id="mcab:HXZ27_01185"/>